<dbReference type="GO" id="GO:0003841">
    <property type="term" value="F:1-acylglycerol-3-phosphate O-acyltransferase activity"/>
    <property type="evidence" value="ECO:0007669"/>
    <property type="project" value="TreeGrafter"/>
</dbReference>
<name>A0A0V8GFN4_9BACL</name>
<accession>A0A0V8GFN4</accession>
<comment type="caution">
    <text evidence="4">The sequence shown here is derived from an EMBL/GenBank/DDBJ whole genome shotgun (WGS) entry which is preliminary data.</text>
</comment>
<keyword evidence="2 4" id="KW-0012">Acyltransferase</keyword>
<dbReference type="SMART" id="SM00563">
    <property type="entry name" value="PlsC"/>
    <property type="match status" value="1"/>
</dbReference>
<protein>
    <submittedName>
        <fullName evidence="4">Glycerol acyltransferase</fullName>
    </submittedName>
</protein>
<dbReference type="PANTHER" id="PTHR10434:SF11">
    <property type="entry name" value="1-ACYL-SN-GLYCEROL-3-PHOSPHATE ACYLTRANSFERASE"/>
    <property type="match status" value="1"/>
</dbReference>
<dbReference type="GO" id="GO:0005886">
    <property type="term" value="C:plasma membrane"/>
    <property type="evidence" value="ECO:0007669"/>
    <property type="project" value="TreeGrafter"/>
</dbReference>
<dbReference type="SUPFAM" id="SSF69593">
    <property type="entry name" value="Glycerol-3-phosphate (1)-acyltransferase"/>
    <property type="match status" value="1"/>
</dbReference>
<dbReference type="AlphaFoldDB" id="A0A0V8GFN4"/>
<dbReference type="RefSeq" id="WP_058265053.1">
    <property type="nucleotide sequence ID" value="NZ_FMYN01000002.1"/>
</dbReference>
<dbReference type="Proteomes" id="UP000053797">
    <property type="component" value="Unassembled WGS sequence"/>
</dbReference>
<evidence type="ECO:0000259" key="3">
    <source>
        <dbReference type="SMART" id="SM00563"/>
    </source>
</evidence>
<sequence length="233" mass="27370">MKEANKSKLAESVFHTYVDHTLIRRHFHRVLYRADDLPVPGLMLATHSSWWDGMILFHLDQTCFHHDPYVMIDQAGLARFPFFSRLGAFSVDRTSFADIKTSLHYAKERLQNGSSVWMFPQGEERHQEDRPLRLASGATHLTRHTDHVSLVAFYYSYGHEQQPDVYIRTRRFRPLPNERSSAQAKRLTVELTALYDDIRADAIAERVDLYRCISTRWEPLPARTERWLRALRS</sequence>
<evidence type="ECO:0000313" key="4">
    <source>
        <dbReference type="EMBL" id="KSU49080.1"/>
    </source>
</evidence>
<gene>
    <name evidence="4" type="ORF">AS033_06800</name>
</gene>
<evidence type="ECO:0000256" key="2">
    <source>
        <dbReference type="ARBA" id="ARBA00023315"/>
    </source>
</evidence>
<feature type="domain" description="Phospholipid/glycerol acyltransferase" evidence="3">
    <location>
        <begin position="41"/>
        <end position="158"/>
    </location>
</feature>
<organism evidence="4 5">
    <name type="scientific">Exiguobacterium indicum</name>
    <dbReference type="NCBI Taxonomy" id="296995"/>
    <lineage>
        <taxon>Bacteria</taxon>
        <taxon>Bacillati</taxon>
        <taxon>Bacillota</taxon>
        <taxon>Bacilli</taxon>
        <taxon>Bacillales</taxon>
        <taxon>Bacillales Family XII. Incertae Sedis</taxon>
        <taxon>Exiguobacterium</taxon>
    </lineage>
</organism>
<reference evidence="4 5" key="1">
    <citation type="journal article" date="2015" name="Int. J. Syst. Evol. Microbiol.">
        <title>Exiguobacterium enclense sp. nov., isolated from sediment.</title>
        <authorList>
            <person name="Dastager S.G."/>
            <person name="Mawlankar R."/>
            <person name="Sonalkar V.V."/>
            <person name="Thorat M.N."/>
            <person name="Mual P."/>
            <person name="Verma A."/>
            <person name="Krishnamurthi S."/>
            <person name="Tang S.K."/>
            <person name="Li W.J."/>
        </authorList>
    </citation>
    <scope>NUCLEOTIDE SEQUENCE [LARGE SCALE GENOMIC DNA]</scope>
    <source>
        <strain evidence="4 5">NIO-1109</strain>
    </source>
</reference>
<dbReference type="Pfam" id="PF01553">
    <property type="entry name" value="Acyltransferase"/>
    <property type="match status" value="1"/>
</dbReference>
<dbReference type="InterPro" id="IPR002123">
    <property type="entry name" value="Plipid/glycerol_acylTrfase"/>
</dbReference>
<dbReference type="PANTHER" id="PTHR10434">
    <property type="entry name" value="1-ACYL-SN-GLYCEROL-3-PHOSPHATE ACYLTRANSFERASE"/>
    <property type="match status" value="1"/>
</dbReference>
<evidence type="ECO:0000256" key="1">
    <source>
        <dbReference type="ARBA" id="ARBA00022679"/>
    </source>
</evidence>
<dbReference type="CDD" id="cd06551">
    <property type="entry name" value="LPLAT"/>
    <property type="match status" value="1"/>
</dbReference>
<keyword evidence="1 4" id="KW-0808">Transferase</keyword>
<proteinExistence type="predicted"/>
<evidence type="ECO:0000313" key="5">
    <source>
        <dbReference type="Proteomes" id="UP000053797"/>
    </source>
</evidence>
<dbReference type="EMBL" id="LNQL01000002">
    <property type="protein sequence ID" value="KSU49080.1"/>
    <property type="molecule type" value="Genomic_DNA"/>
</dbReference>
<dbReference type="GO" id="GO:0006654">
    <property type="term" value="P:phosphatidic acid biosynthetic process"/>
    <property type="evidence" value="ECO:0007669"/>
    <property type="project" value="TreeGrafter"/>
</dbReference>